<keyword evidence="5 7" id="KW-1133">Transmembrane helix</keyword>
<proteinExistence type="inferred from homology"/>
<protein>
    <submittedName>
        <fullName evidence="9">ABC transporter permease</fullName>
    </submittedName>
</protein>
<evidence type="ECO:0000256" key="5">
    <source>
        <dbReference type="ARBA" id="ARBA00022989"/>
    </source>
</evidence>
<dbReference type="Pfam" id="PF19300">
    <property type="entry name" value="BPD_transp_1_N"/>
    <property type="match status" value="1"/>
</dbReference>
<feature type="transmembrane region" description="Helical" evidence="7">
    <location>
        <begin position="183"/>
        <end position="202"/>
    </location>
</feature>
<dbReference type="EMBL" id="CP158367">
    <property type="protein sequence ID" value="XBX75204.1"/>
    <property type="molecule type" value="Genomic_DNA"/>
</dbReference>
<organism evidence="9">
    <name type="scientific">Proteinivorax tanatarense</name>
    <dbReference type="NCBI Taxonomy" id="1260629"/>
    <lineage>
        <taxon>Bacteria</taxon>
        <taxon>Bacillati</taxon>
        <taxon>Bacillota</taxon>
        <taxon>Clostridia</taxon>
        <taxon>Eubacteriales</taxon>
        <taxon>Proteinivoracaceae</taxon>
        <taxon>Proteinivorax</taxon>
    </lineage>
</organism>
<evidence type="ECO:0000259" key="8">
    <source>
        <dbReference type="PROSITE" id="PS50928"/>
    </source>
</evidence>
<dbReference type="CDD" id="cd06261">
    <property type="entry name" value="TM_PBP2"/>
    <property type="match status" value="1"/>
</dbReference>
<gene>
    <name evidence="9" type="ORF">PRVXT_000312</name>
</gene>
<reference evidence="9" key="1">
    <citation type="journal article" date="2013" name="Extremophiles">
        <title>Proteinivorax tanatarense gen. nov., sp. nov., an anaerobic, haloalkaliphilic, proteolytic bacterium isolated from a decaying algal bloom, and proposal of Proteinivoraceae fam. nov.</title>
        <authorList>
            <person name="Kevbrin V."/>
            <person name="Boltyanskaya Y."/>
            <person name="Zhilina T."/>
            <person name="Kolganova T."/>
            <person name="Lavrentjeva E."/>
            <person name="Kuznetsov B."/>
        </authorList>
    </citation>
    <scope>NUCLEOTIDE SEQUENCE</scope>
    <source>
        <strain evidence="9">Z-910T</strain>
    </source>
</reference>
<feature type="transmembrane region" description="Helical" evidence="7">
    <location>
        <begin position="99"/>
        <end position="118"/>
    </location>
</feature>
<evidence type="ECO:0000256" key="2">
    <source>
        <dbReference type="ARBA" id="ARBA00022448"/>
    </source>
</evidence>
<reference evidence="9" key="2">
    <citation type="submission" date="2024-06" db="EMBL/GenBank/DDBJ databases">
        <authorList>
            <person name="Petrova K.O."/>
            <person name="Toshchakov S.V."/>
            <person name="Boltjanskaja Y.V."/>
            <person name="Kevbrin V."/>
        </authorList>
    </citation>
    <scope>NUCLEOTIDE SEQUENCE</scope>
    <source>
        <strain evidence="9">Z-910T</strain>
    </source>
</reference>
<evidence type="ECO:0000256" key="7">
    <source>
        <dbReference type="RuleBase" id="RU363032"/>
    </source>
</evidence>
<evidence type="ECO:0000313" key="9">
    <source>
        <dbReference type="EMBL" id="XBX75204.1"/>
    </source>
</evidence>
<dbReference type="Gene3D" id="1.10.3720.10">
    <property type="entry name" value="MetI-like"/>
    <property type="match status" value="1"/>
</dbReference>
<dbReference type="PANTHER" id="PTHR43163">
    <property type="entry name" value="DIPEPTIDE TRANSPORT SYSTEM PERMEASE PROTEIN DPPB-RELATED"/>
    <property type="match status" value="1"/>
</dbReference>
<keyword evidence="4 7" id="KW-0812">Transmembrane</keyword>
<comment type="subcellular location">
    <subcellularLocation>
        <location evidence="1 7">Cell membrane</location>
        <topology evidence="1 7">Multi-pass membrane protein</topology>
    </subcellularLocation>
</comment>
<dbReference type="RefSeq" id="WP_350343949.1">
    <property type="nucleotide sequence ID" value="NZ_CP158367.1"/>
</dbReference>
<name>A0AAU7VMC0_9FIRM</name>
<feature type="domain" description="ABC transmembrane type-1" evidence="8">
    <location>
        <begin position="95"/>
        <end position="309"/>
    </location>
</feature>
<keyword evidence="3" id="KW-1003">Cell membrane</keyword>
<dbReference type="InterPro" id="IPR000515">
    <property type="entry name" value="MetI-like"/>
</dbReference>
<feature type="transmembrane region" description="Helical" evidence="7">
    <location>
        <begin position="240"/>
        <end position="266"/>
    </location>
</feature>
<evidence type="ECO:0000256" key="6">
    <source>
        <dbReference type="ARBA" id="ARBA00023136"/>
    </source>
</evidence>
<accession>A0AAU7VMC0</accession>
<dbReference type="GO" id="GO:0005886">
    <property type="term" value="C:plasma membrane"/>
    <property type="evidence" value="ECO:0007669"/>
    <property type="project" value="UniProtKB-SubCell"/>
</dbReference>
<dbReference type="PROSITE" id="PS50928">
    <property type="entry name" value="ABC_TM1"/>
    <property type="match status" value="1"/>
</dbReference>
<dbReference type="InterPro" id="IPR035906">
    <property type="entry name" value="MetI-like_sf"/>
</dbReference>
<evidence type="ECO:0000256" key="1">
    <source>
        <dbReference type="ARBA" id="ARBA00004651"/>
    </source>
</evidence>
<feature type="transmembrane region" description="Helical" evidence="7">
    <location>
        <begin position="130"/>
        <end position="152"/>
    </location>
</feature>
<comment type="similarity">
    <text evidence="7">Belongs to the binding-protein-dependent transport system permease family.</text>
</comment>
<dbReference type="GO" id="GO:0055085">
    <property type="term" value="P:transmembrane transport"/>
    <property type="evidence" value="ECO:0007669"/>
    <property type="project" value="InterPro"/>
</dbReference>
<evidence type="ECO:0000256" key="3">
    <source>
        <dbReference type="ARBA" id="ARBA00022475"/>
    </source>
</evidence>
<dbReference type="SUPFAM" id="SSF161098">
    <property type="entry name" value="MetI-like"/>
    <property type="match status" value="1"/>
</dbReference>
<dbReference type="Pfam" id="PF00528">
    <property type="entry name" value="BPD_transp_1"/>
    <property type="match status" value="1"/>
</dbReference>
<feature type="transmembrane region" description="Helical" evidence="7">
    <location>
        <begin position="286"/>
        <end position="312"/>
    </location>
</feature>
<feature type="transmembrane region" description="Helical" evidence="7">
    <location>
        <begin position="9"/>
        <end position="27"/>
    </location>
</feature>
<dbReference type="AlphaFoldDB" id="A0AAU7VMC0"/>
<keyword evidence="6 7" id="KW-0472">Membrane</keyword>
<dbReference type="PANTHER" id="PTHR43163:SF6">
    <property type="entry name" value="DIPEPTIDE TRANSPORT SYSTEM PERMEASE PROTEIN DPPB-RELATED"/>
    <property type="match status" value="1"/>
</dbReference>
<evidence type="ECO:0000256" key="4">
    <source>
        <dbReference type="ARBA" id="ARBA00022692"/>
    </source>
</evidence>
<sequence length="319" mass="35408">MKKYLIRRLLILIPVLLGVSIIVFALVEAMPGNPYSDQIDPTVPQEEYQERLERMGYYDPLPVRYARWLGRSLTLDFGYSTNYGAPVTEVIAGRLPNTILLGGLALVFTIVVAVPLGVISATNQYSILDYAVTVFAFIGLSIPAFFFGLLMIKFLSFELGLFPISGTGLDADYTGIRMLLHRIHHLILPTIVLGLLSTASVMRYTRSSMLEVIQQDYIRTARAKGLNEKIVIYKHALKNAMIPVVTVVALMLPTLVSGAVLTETIFSWPGVGTLMIDAINNRDYPLLMGITMMLSTVIVFANLLADILYAVIDPRIKYD</sequence>
<dbReference type="InterPro" id="IPR045621">
    <property type="entry name" value="BPD_transp_1_N"/>
</dbReference>
<keyword evidence="2 7" id="KW-0813">Transport</keyword>